<accession>A0A2A2D7M3</accession>
<organism evidence="2 3">
    <name type="scientific">Streptomyces albireticuli</name>
    <dbReference type="NCBI Taxonomy" id="1940"/>
    <lineage>
        <taxon>Bacteria</taxon>
        <taxon>Bacillati</taxon>
        <taxon>Actinomycetota</taxon>
        <taxon>Actinomycetes</taxon>
        <taxon>Kitasatosporales</taxon>
        <taxon>Streptomycetaceae</taxon>
        <taxon>Streptomyces</taxon>
    </lineage>
</organism>
<dbReference type="RefSeq" id="WP_095582012.1">
    <property type="nucleotide sequence ID" value="NZ_JAJQQQ010000003.1"/>
</dbReference>
<feature type="region of interest" description="Disordered" evidence="1">
    <location>
        <begin position="28"/>
        <end position="52"/>
    </location>
</feature>
<name>A0A2A2D7M3_9ACTN</name>
<sequence length="110" mass="11350">MSEPIVGAGLFRTVMGAAGGRCQCEGACGQPHKSGGRCPREHDQHAGKHSGPIRLLAAPADPLTTDRAAAALPAGQLRAWCPTCLGAARRAAQRTARTKPVPGQDGLFDI</sequence>
<keyword evidence="3" id="KW-1185">Reference proteome</keyword>
<comment type="caution">
    <text evidence="2">The sequence shown here is derived from an EMBL/GenBank/DDBJ whole genome shotgun (WGS) entry which is preliminary data.</text>
</comment>
<proteinExistence type="predicted"/>
<evidence type="ECO:0000313" key="2">
    <source>
        <dbReference type="EMBL" id="PAU47514.1"/>
    </source>
</evidence>
<dbReference type="AlphaFoldDB" id="A0A2A2D7M3"/>
<protein>
    <submittedName>
        <fullName evidence="2">Uncharacterized protein</fullName>
    </submittedName>
</protein>
<dbReference type="EMBL" id="NSJV01000357">
    <property type="protein sequence ID" value="PAU47514.1"/>
    <property type="molecule type" value="Genomic_DNA"/>
</dbReference>
<reference evidence="2 3" key="1">
    <citation type="submission" date="2017-08" db="EMBL/GenBank/DDBJ databases">
        <title>Genome sequence of Streptomyces albireticuli NRRL B-1670.</title>
        <authorList>
            <person name="Graham D.E."/>
            <person name="Mahan K.M."/>
            <person name="Klingeman D.M."/>
            <person name="Hettich R.L."/>
            <person name="Parry R.J."/>
            <person name="Spain J.C."/>
        </authorList>
    </citation>
    <scope>NUCLEOTIDE SEQUENCE [LARGE SCALE GENOMIC DNA]</scope>
    <source>
        <strain evidence="2 3">NRRL B-1670</strain>
    </source>
</reference>
<dbReference type="Proteomes" id="UP000218944">
    <property type="component" value="Unassembled WGS sequence"/>
</dbReference>
<gene>
    <name evidence="2" type="ORF">CK936_18130</name>
</gene>
<evidence type="ECO:0000256" key="1">
    <source>
        <dbReference type="SAM" id="MobiDB-lite"/>
    </source>
</evidence>
<evidence type="ECO:0000313" key="3">
    <source>
        <dbReference type="Proteomes" id="UP000218944"/>
    </source>
</evidence>